<reference evidence="1 2" key="1">
    <citation type="journal article" date="2012" name="Environ. Microbiol.">
        <title>The genome of the ammonia-oxidizing Candidatus Nitrososphaera gargensis: insights into metabolic versatility and environmental adaptations.</title>
        <authorList>
            <person name="Spang A."/>
            <person name="Poehlein A."/>
            <person name="Offre P."/>
            <person name="Zumbragel S."/>
            <person name="Haider S."/>
            <person name="Rychlik N."/>
            <person name="Nowka B."/>
            <person name="Schmeisser C."/>
            <person name="Lebedeva E.V."/>
            <person name="Rattei T."/>
            <person name="Bohm C."/>
            <person name="Schmid M."/>
            <person name="Galushko A."/>
            <person name="Hatzenpichler R."/>
            <person name="Weinmaier T."/>
            <person name="Daniel R."/>
            <person name="Schleper C."/>
            <person name="Spieck E."/>
            <person name="Streit W."/>
            <person name="Wagner M."/>
        </authorList>
    </citation>
    <scope>NUCLEOTIDE SEQUENCE [LARGE SCALE GENOMIC DNA]</scope>
    <source>
        <strain evidence="2">Ga9.2</strain>
    </source>
</reference>
<keyword evidence="2" id="KW-1185">Reference proteome</keyword>
<dbReference type="Gene3D" id="1.25.10.90">
    <property type="match status" value="1"/>
</dbReference>
<name>K0INT5_NITGG</name>
<protein>
    <submittedName>
        <fullName evidence="1">Putative DNA alkylation repair enzyme</fullName>
    </submittedName>
</protein>
<dbReference type="BioCyc" id="CNIT1237085:G1324-3018-MONOMER"/>
<dbReference type="Proteomes" id="UP000008037">
    <property type="component" value="Chromosome"/>
</dbReference>
<dbReference type="AlphaFoldDB" id="K0INT5"/>
<dbReference type="STRING" id="1237085.Ngar_c30180"/>
<accession>K0INT5</accession>
<gene>
    <name evidence="1" type="ordered locus">Ngar_c30180</name>
</gene>
<dbReference type="InParanoid" id="K0INT5"/>
<dbReference type="Pfam" id="PF08713">
    <property type="entry name" value="DNA_alkylation"/>
    <property type="match status" value="1"/>
</dbReference>
<evidence type="ECO:0000313" key="1">
    <source>
        <dbReference type="EMBL" id="AFU59934.1"/>
    </source>
</evidence>
<dbReference type="HOGENOM" id="CLU_2177966_0_0_2"/>
<dbReference type="KEGG" id="nga:Ngar_c30180"/>
<dbReference type="InterPro" id="IPR014825">
    <property type="entry name" value="DNA_alkylation"/>
</dbReference>
<evidence type="ECO:0000313" key="2">
    <source>
        <dbReference type="Proteomes" id="UP000008037"/>
    </source>
</evidence>
<organism evidence="1 2">
    <name type="scientific">Nitrososphaera gargensis (strain Ga9.2)</name>
    <dbReference type="NCBI Taxonomy" id="1237085"/>
    <lineage>
        <taxon>Archaea</taxon>
        <taxon>Nitrososphaerota</taxon>
        <taxon>Nitrososphaeria</taxon>
        <taxon>Nitrososphaerales</taxon>
        <taxon>Nitrososphaeraceae</taxon>
        <taxon>Nitrososphaera</taxon>
    </lineage>
</organism>
<dbReference type="EMBL" id="CP002408">
    <property type="protein sequence ID" value="AFU59934.1"/>
    <property type="molecule type" value="Genomic_DNA"/>
</dbReference>
<sequence>MHAGWQWQQRRRRWSWVQIPPGPLHFQIRIRDILLCLDDDNAGKRCQKELQSLADPEKAAVLQRFFKAGQGQYGEGDVFLGVVVPKSREVARKFSQLPLEEVKALLKRS</sequence>
<proteinExistence type="predicted"/>